<accession>A0A6J6QGD2</accession>
<evidence type="ECO:0000313" key="3">
    <source>
        <dbReference type="EMBL" id="CAB5076588.1"/>
    </source>
</evidence>
<proteinExistence type="predicted"/>
<evidence type="ECO:0000256" key="1">
    <source>
        <dbReference type="SAM" id="MobiDB-lite"/>
    </source>
</evidence>
<protein>
    <submittedName>
        <fullName evidence="2">Unannotated protein</fullName>
    </submittedName>
</protein>
<evidence type="ECO:0000313" key="2">
    <source>
        <dbReference type="EMBL" id="CAB4706794.1"/>
    </source>
</evidence>
<dbReference type="AlphaFoldDB" id="A0A6J6QGD2"/>
<gene>
    <name evidence="2" type="ORF">UFOPK2646_00751</name>
    <name evidence="3" type="ORF">UFOPK4401_00993</name>
</gene>
<dbReference type="EMBL" id="CAFBRB010000113">
    <property type="protein sequence ID" value="CAB5076588.1"/>
    <property type="molecule type" value="Genomic_DNA"/>
</dbReference>
<sequence length="214" mass="21817">MKLSVPSARYRFAFLIGVGLVASAVLVGGTVPSSFAASATPKPKVATKAKSAAGAKSSAKPTVKITIAPKAPSGVDNGGGRFTNLTSTQRSCLSKNGLTLPKPGAARPTSNPTRPATGVNRGNFDPTKMAKAYKACKIALPTGAPGGFNRDGGAGFDQVKFQAFQTCMTKAGIKSTGGFGQFDQSDPDTAIALIKCQKSTGFTMPTRTGQGVNN</sequence>
<name>A0A6J6QGD2_9ZZZZ</name>
<feature type="region of interest" description="Disordered" evidence="1">
    <location>
        <begin position="93"/>
        <end position="124"/>
    </location>
</feature>
<organism evidence="2">
    <name type="scientific">freshwater metagenome</name>
    <dbReference type="NCBI Taxonomy" id="449393"/>
    <lineage>
        <taxon>unclassified sequences</taxon>
        <taxon>metagenomes</taxon>
        <taxon>ecological metagenomes</taxon>
    </lineage>
</organism>
<dbReference type="EMBL" id="CAEZYB010000075">
    <property type="protein sequence ID" value="CAB4706794.1"/>
    <property type="molecule type" value="Genomic_DNA"/>
</dbReference>
<reference evidence="2" key="1">
    <citation type="submission" date="2020-05" db="EMBL/GenBank/DDBJ databases">
        <authorList>
            <person name="Chiriac C."/>
            <person name="Salcher M."/>
            <person name="Ghai R."/>
            <person name="Kavagutti S V."/>
        </authorList>
    </citation>
    <scope>NUCLEOTIDE SEQUENCE</scope>
</reference>